<dbReference type="PROSITE" id="PS50011">
    <property type="entry name" value="PROTEIN_KINASE_DOM"/>
    <property type="match status" value="1"/>
</dbReference>
<dbReference type="SMART" id="SM00220">
    <property type="entry name" value="S_TKc"/>
    <property type="match status" value="1"/>
</dbReference>
<dbReference type="InterPro" id="IPR008271">
    <property type="entry name" value="Ser/Thr_kinase_AS"/>
</dbReference>
<dbReference type="EMBL" id="JAPFFF010000006">
    <property type="protein sequence ID" value="KAK8886840.1"/>
    <property type="molecule type" value="Genomic_DNA"/>
</dbReference>
<protein>
    <recommendedName>
        <fullName evidence="6">Protein kinase domain-containing protein</fullName>
    </recommendedName>
</protein>
<dbReference type="PROSITE" id="PS00107">
    <property type="entry name" value="PROTEIN_KINASE_ATP"/>
    <property type="match status" value="1"/>
</dbReference>
<organism evidence="7 8">
    <name type="scientific">Tritrichomonas musculus</name>
    <dbReference type="NCBI Taxonomy" id="1915356"/>
    <lineage>
        <taxon>Eukaryota</taxon>
        <taxon>Metamonada</taxon>
        <taxon>Parabasalia</taxon>
        <taxon>Tritrichomonadida</taxon>
        <taxon>Tritrichomonadidae</taxon>
        <taxon>Tritrichomonas</taxon>
    </lineage>
</organism>
<gene>
    <name evidence="7" type="ORF">M9Y10_037873</name>
</gene>
<dbReference type="SUPFAM" id="SSF56112">
    <property type="entry name" value="Protein kinase-like (PK-like)"/>
    <property type="match status" value="1"/>
</dbReference>
<keyword evidence="5" id="KW-0418">Kinase</keyword>
<dbReference type="InterPro" id="IPR050108">
    <property type="entry name" value="CDK"/>
</dbReference>
<evidence type="ECO:0000256" key="3">
    <source>
        <dbReference type="ARBA" id="ARBA00022840"/>
    </source>
</evidence>
<dbReference type="PROSITE" id="PS00108">
    <property type="entry name" value="PROTEIN_KINASE_ST"/>
    <property type="match status" value="1"/>
</dbReference>
<keyword evidence="2 4" id="KW-0547">Nucleotide-binding</keyword>
<dbReference type="PANTHER" id="PTHR24056">
    <property type="entry name" value="CELL DIVISION PROTEIN KINASE"/>
    <property type="match status" value="1"/>
</dbReference>
<sequence>MMKYSIEDLYDIIVPLGSGSYGEVFKARNRSTGEIVALKKIRSILQDEGFPRQALREICTLQSLEKQNKNIVSLLDVITSKKSVYLIFDYYEFDLHSLLTSSSVPKLTVPQVKCYMIQLMNALNIVHSHGIIHRDLKPANILLSSNNLLKLADFGLSRSFNSDNRPFTTRVMTQRYKPPELLLGSTHYGPEVDIWSLGCTFYEMMAGKPLFYGETETEQLTLTFKLLGCPSEKEWPSWRSLPNAHLFQYFKPFDSNFDEFLDLNLPSQYSEAKNLLKQMLSLNPSQRIKINQALSDSFFYSPNEEYSPLKIPPLSCEEAHSNSQYEYKSYQNSKTEKFNHKPIYQELRPIAKYPPPIFAD</sequence>
<keyword evidence="5" id="KW-0808">Transferase</keyword>
<keyword evidence="8" id="KW-1185">Reference proteome</keyword>
<proteinExistence type="inferred from homology"/>
<evidence type="ECO:0000256" key="1">
    <source>
        <dbReference type="ARBA" id="ARBA00006485"/>
    </source>
</evidence>
<comment type="similarity">
    <text evidence="1">Belongs to the protein kinase superfamily. CMGC Ser/Thr protein kinase family. CDC2/CDKX subfamily.</text>
</comment>
<evidence type="ECO:0000256" key="2">
    <source>
        <dbReference type="ARBA" id="ARBA00022741"/>
    </source>
</evidence>
<dbReference type="Proteomes" id="UP001470230">
    <property type="component" value="Unassembled WGS sequence"/>
</dbReference>
<reference evidence="7 8" key="1">
    <citation type="submission" date="2024-04" db="EMBL/GenBank/DDBJ databases">
        <title>Tritrichomonas musculus Genome.</title>
        <authorList>
            <person name="Alves-Ferreira E."/>
            <person name="Grigg M."/>
            <person name="Lorenzi H."/>
            <person name="Galac M."/>
        </authorList>
    </citation>
    <scope>NUCLEOTIDE SEQUENCE [LARGE SCALE GENOMIC DNA]</scope>
    <source>
        <strain evidence="7 8">EAF2021</strain>
    </source>
</reference>
<keyword evidence="5" id="KW-0723">Serine/threonine-protein kinase</keyword>
<keyword evidence="3 4" id="KW-0067">ATP-binding</keyword>
<dbReference type="Pfam" id="PF00069">
    <property type="entry name" value="Pkinase"/>
    <property type="match status" value="1"/>
</dbReference>
<evidence type="ECO:0000259" key="6">
    <source>
        <dbReference type="PROSITE" id="PS50011"/>
    </source>
</evidence>
<accession>A0ABR2K6Y4</accession>
<feature type="domain" description="Protein kinase" evidence="6">
    <location>
        <begin position="10"/>
        <end position="299"/>
    </location>
</feature>
<dbReference type="Gene3D" id="1.10.510.10">
    <property type="entry name" value="Transferase(Phosphotransferase) domain 1"/>
    <property type="match status" value="1"/>
</dbReference>
<dbReference type="InterPro" id="IPR011009">
    <property type="entry name" value="Kinase-like_dom_sf"/>
</dbReference>
<evidence type="ECO:0000256" key="4">
    <source>
        <dbReference type="PROSITE-ProRule" id="PRU10141"/>
    </source>
</evidence>
<evidence type="ECO:0000313" key="7">
    <source>
        <dbReference type="EMBL" id="KAK8886840.1"/>
    </source>
</evidence>
<dbReference type="InterPro" id="IPR000719">
    <property type="entry name" value="Prot_kinase_dom"/>
</dbReference>
<evidence type="ECO:0000256" key="5">
    <source>
        <dbReference type="RuleBase" id="RU000304"/>
    </source>
</evidence>
<name>A0ABR2K6Y4_9EUKA</name>
<evidence type="ECO:0000313" key="8">
    <source>
        <dbReference type="Proteomes" id="UP001470230"/>
    </source>
</evidence>
<dbReference type="InterPro" id="IPR017441">
    <property type="entry name" value="Protein_kinase_ATP_BS"/>
</dbReference>
<feature type="binding site" evidence="4">
    <location>
        <position position="39"/>
    </location>
    <ligand>
        <name>ATP</name>
        <dbReference type="ChEBI" id="CHEBI:30616"/>
    </ligand>
</feature>
<dbReference type="Gene3D" id="3.30.200.20">
    <property type="entry name" value="Phosphorylase Kinase, domain 1"/>
    <property type="match status" value="1"/>
</dbReference>
<comment type="caution">
    <text evidence="7">The sequence shown here is derived from an EMBL/GenBank/DDBJ whole genome shotgun (WGS) entry which is preliminary data.</text>
</comment>